<evidence type="ECO:0008006" key="3">
    <source>
        <dbReference type="Google" id="ProtNLM"/>
    </source>
</evidence>
<dbReference type="EMBL" id="JAAAHY010000088">
    <property type="protein sequence ID" value="KAF9967286.1"/>
    <property type="molecule type" value="Genomic_DNA"/>
</dbReference>
<organism evidence="1 2">
    <name type="scientific">Mortierella alpina</name>
    <name type="common">Oleaginous fungus</name>
    <name type="synonym">Mortierella renispora</name>
    <dbReference type="NCBI Taxonomy" id="64518"/>
    <lineage>
        <taxon>Eukaryota</taxon>
        <taxon>Fungi</taxon>
        <taxon>Fungi incertae sedis</taxon>
        <taxon>Mucoromycota</taxon>
        <taxon>Mortierellomycotina</taxon>
        <taxon>Mortierellomycetes</taxon>
        <taxon>Mortierellales</taxon>
        <taxon>Mortierellaceae</taxon>
        <taxon>Mortierella</taxon>
    </lineage>
</organism>
<name>A0A9P6JCJ9_MORAP</name>
<dbReference type="OrthoDB" id="409848at2759"/>
<reference evidence="1" key="1">
    <citation type="journal article" date="2020" name="Fungal Divers.">
        <title>Resolving the Mortierellaceae phylogeny through synthesis of multi-gene phylogenetics and phylogenomics.</title>
        <authorList>
            <person name="Vandepol N."/>
            <person name="Liber J."/>
            <person name="Desiro A."/>
            <person name="Na H."/>
            <person name="Kennedy M."/>
            <person name="Barry K."/>
            <person name="Grigoriev I.V."/>
            <person name="Miller A.N."/>
            <person name="O'Donnell K."/>
            <person name="Stajich J.E."/>
            <person name="Bonito G."/>
        </authorList>
    </citation>
    <scope>NUCLEOTIDE SEQUENCE</scope>
    <source>
        <strain evidence="1">CK1249</strain>
    </source>
</reference>
<comment type="caution">
    <text evidence="1">The sequence shown here is derived from an EMBL/GenBank/DDBJ whole genome shotgun (WGS) entry which is preliminary data.</text>
</comment>
<dbReference type="PANTHER" id="PTHR38360">
    <property type="entry name" value="OS03G0120000 PROTEIN"/>
    <property type="match status" value="1"/>
</dbReference>
<sequence length="484" mass="51733">MAAQSIPIPPTTSGGKVPRWTQPVSFYGQSVFSKYYAHSICVFLMLIPFLVMPAQAQGQAPVAGDGCVTYDPNVDYFPSKITVDNAALFSVRYEKHYKIVTNTAAGVNKQYVLTQCGAPVPTGPFPNGTVFVNVPVTNAATLATTAVAYLEMLGKRSAIKVVDTEALVNSPCIQAGLEKSEIVGLEDKNVTLRAEQLNKTDVVFTTLGGAVIEGKTVLTSEVSDPGPLNRAEWLEFYSTFFNLEEPAQKLTSTINNNYNCFKKAANTPTTKPVIAWASYVAPASYNNNTASWTMSGAAYKKILSQDAGANFYNGTTLSIFSTAAAFADAVKDVDVLIDETFAGEDIESFYKNYQLTAASPLKFIQNKAIFRQDGIVNPNDGRDWFSGAVVMDDAVLQDIVRAVHPEVLPGDAPYNWIRNVAKGEAKKVLTSKDCASTDSNTPTPNRALTCSTMKAGNPAGNAGSKTAAGVLTVVLGLVAAAMTL</sequence>
<dbReference type="Proteomes" id="UP000738359">
    <property type="component" value="Unassembled WGS sequence"/>
</dbReference>
<protein>
    <recommendedName>
        <fullName evidence="3">Periplasmic binding protein</fullName>
    </recommendedName>
</protein>
<accession>A0A9P6JCJ9</accession>
<proteinExistence type="predicted"/>
<dbReference type="AlphaFoldDB" id="A0A9P6JCJ9"/>
<dbReference type="PANTHER" id="PTHR38360:SF1">
    <property type="entry name" value="F12P19.7"/>
    <property type="match status" value="1"/>
</dbReference>
<evidence type="ECO:0000313" key="1">
    <source>
        <dbReference type="EMBL" id="KAF9967286.1"/>
    </source>
</evidence>
<evidence type="ECO:0000313" key="2">
    <source>
        <dbReference type="Proteomes" id="UP000738359"/>
    </source>
</evidence>
<gene>
    <name evidence="1" type="ORF">BGZ70_010095</name>
</gene>
<keyword evidence="2" id="KW-1185">Reference proteome</keyword>
<dbReference type="SUPFAM" id="SSF53807">
    <property type="entry name" value="Helical backbone' metal receptor"/>
    <property type="match status" value="1"/>
</dbReference>